<dbReference type="Pfam" id="PF07963">
    <property type="entry name" value="N_methyl"/>
    <property type="match status" value="1"/>
</dbReference>
<evidence type="ECO:0000256" key="6">
    <source>
        <dbReference type="ARBA" id="ARBA00022692"/>
    </source>
</evidence>
<name>A0A1F6TQ72_9PROT</name>
<dbReference type="AlphaFoldDB" id="A0A1F6TQ72"/>
<evidence type="ECO:0000256" key="5">
    <source>
        <dbReference type="ARBA" id="ARBA00022519"/>
    </source>
</evidence>
<dbReference type="Gene3D" id="3.55.40.10">
    <property type="entry name" value="minor pseudopilin epsh domain"/>
    <property type="match status" value="1"/>
</dbReference>
<comment type="similarity">
    <text evidence="9">Belongs to the GSP H family.</text>
</comment>
<evidence type="ECO:0000256" key="1">
    <source>
        <dbReference type="ARBA" id="ARBA00004377"/>
    </source>
</evidence>
<gene>
    <name evidence="13" type="ORF">A2151_00795</name>
</gene>
<dbReference type="GO" id="GO:0015628">
    <property type="term" value="P:protein secretion by the type II secretion system"/>
    <property type="evidence" value="ECO:0007669"/>
    <property type="project" value="InterPro"/>
</dbReference>
<keyword evidence="3" id="KW-1003">Cell membrane</keyword>
<dbReference type="GO" id="GO:0005886">
    <property type="term" value="C:plasma membrane"/>
    <property type="evidence" value="ECO:0007669"/>
    <property type="project" value="UniProtKB-SubCell"/>
</dbReference>
<evidence type="ECO:0000256" key="2">
    <source>
        <dbReference type="ARBA" id="ARBA00021549"/>
    </source>
</evidence>
<evidence type="ECO:0000256" key="9">
    <source>
        <dbReference type="ARBA" id="ARBA00025772"/>
    </source>
</evidence>
<accession>A0A1F6TQ72</accession>
<evidence type="ECO:0000256" key="11">
    <source>
        <dbReference type="SAM" id="Phobius"/>
    </source>
</evidence>
<evidence type="ECO:0000259" key="12">
    <source>
        <dbReference type="Pfam" id="PF12019"/>
    </source>
</evidence>
<dbReference type="PRINTS" id="PR00885">
    <property type="entry name" value="BCTERIALGSPH"/>
</dbReference>
<evidence type="ECO:0000313" key="13">
    <source>
        <dbReference type="EMBL" id="OGI47206.1"/>
    </source>
</evidence>
<evidence type="ECO:0000256" key="7">
    <source>
        <dbReference type="ARBA" id="ARBA00022989"/>
    </source>
</evidence>
<sequence length="156" mass="16898">MRGRGFTLIELLVVMLLIVIVLGVAGLSLYGAEARTLREETERLALLARAAAEDAVLQGRVLVLAFTPEGYQFMTVNDQGELAPVTQDDVLRPRSLPPGVTVRAIEIEGVRETDARVVFFPSGEMPQFAVTLAHGEMALRIEGQANGEIRTVTPPS</sequence>
<keyword evidence="7 11" id="KW-1133">Transmembrane helix</keyword>
<keyword evidence="6 11" id="KW-0812">Transmembrane</keyword>
<evidence type="ECO:0000256" key="10">
    <source>
        <dbReference type="ARBA" id="ARBA00030775"/>
    </source>
</evidence>
<dbReference type="STRING" id="1817760.A2151_00795"/>
<keyword evidence="4" id="KW-0488">Methylation</keyword>
<comment type="caution">
    <text evidence="13">The sequence shown here is derived from an EMBL/GenBank/DDBJ whole genome shotgun (WGS) entry which is preliminary data.</text>
</comment>
<dbReference type="SUPFAM" id="SSF54523">
    <property type="entry name" value="Pili subunits"/>
    <property type="match status" value="1"/>
</dbReference>
<reference evidence="13 14" key="1">
    <citation type="journal article" date="2016" name="Nat. Commun.">
        <title>Thousands of microbial genomes shed light on interconnected biogeochemical processes in an aquifer system.</title>
        <authorList>
            <person name="Anantharaman K."/>
            <person name="Brown C.T."/>
            <person name="Hug L.A."/>
            <person name="Sharon I."/>
            <person name="Castelle C.J."/>
            <person name="Probst A.J."/>
            <person name="Thomas B.C."/>
            <person name="Singh A."/>
            <person name="Wilkins M.J."/>
            <person name="Karaoz U."/>
            <person name="Brodie E.L."/>
            <person name="Williams K.H."/>
            <person name="Hubbard S.S."/>
            <person name="Banfield J.F."/>
        </authorList>
    </citation>
    <scope>NUCLEOTIDE SEQUENCE [LARGE SCALE GENOMIC DNA]</scope>
</reference>
<evidence type="ECO:0000256" key="3">
    <source>
        <dbReference type="ARBA" id="ARBA00022475"/>
    </source>
</evidence>
<dbReference type="InterPro" id="IPR002416">
    <property type="entry name" value="T2SS_protein-GspH"/>
</dbReference>
<feature type="domain" description="General secretion pathway GspH" evidence="12">
    <location>
        <begin position="40"/>
        <end position="147"/>
    </location>
</feature>
<comment type="subcellular location">
    <subcellularLocation>
        <location evidence="1">Cell inner membrane</location>
        <topology evidence="1">Single-pass membrane protein</topology>
    </subcellularLocation>
</comment>
<dbReference type="Proteomes" id="UP000178885">
    <property type="component" value="Unassembled WGS sequence"/>
</dbReference>
<evidence type="ECO:0000256" key="4">
    <source>
        <dbReference type="ARBA" id="ARBA00022481"/>
    </source>
</evidence>
<protein>
    <recommendedName>
        <fullName evidence="2">Type II secretion system protein H</fullName>
    </recommendedName>
    <alternativeName>
        <fullName evidence="10">General secretion pathway protein H</fullName>
    </alternativeName>
</protein>
<dbReference type="GO" id="GO:0015627">
    <property type="term" value="C:type II protein secretion system complex"/>
    <property type="evidence" value="ECO:0007669"/>
    <property type="project" value="InterPro"/>
</dbReference>
<dbReference type="InterPro" id="IPR022346">
    <property type="entry name" value="T2SS_GspH"/>
</dbReference>
<proteinExistence type="inferred from homology"/>
<evidence type="ECO:0000256" key="8">
    <source>
        <dbReference type="ARBA" id="ARBA00023136"/>
    </source>
</evidence>
<feature type="transmembrane region" description="Helical" evidence="11">
    <location>
        <begin position="6"/>
        <end position="30"/>
    </location>
</feature>
<dbReference type="EMBL" id="MFSU01000062">
    <property type="protein sequence ID" value="OGI47206.1"/>
    <property type="molecule type" value="Genomic_DNA"/>
</dbReference>
<dbReference type="PROSITE" id="PS00409">
    <property type="entry name" value="PROKAR_NTER_METHYL"/>
    <property type="match status" value="1"/>
</dbReference>
<dbReference type="InterPro" id="IPR045584">
    <property type="entry name" value="Pilin-like"/>
</dbReference>
<dbReference type="InterPro" id="IPR012902">
    <property type="entry name" value="N_methyl_site"/>
</dbReference>
<dbReference type="Pfam" id="PF12019">
    <property type="entry name" value="GspH"/>
    <property type="match status" value="1"/>
</dbReference>
<organism evidence="13 14">
    <name type="scientific">Candidatus Muproteobacteria bacterium RBG_16_65_34</name>
    <dbReference type="NCBI Taxonomy" id="1817760"/>
    <lineage>
        <taxon>Bacteria</taxon>
        <taxon>Pseudomonadati</taxon>
        <taxon>Pseudomonadota</taxon>
        <taxon>Candidatus Muproteobacteria</taxon>
    </lineage>
</organism>
<dbReference type="NCBIfam" id="TIGR02532">
    <property type="entry name" value="IV_pilin_GFxxxE"/>
    <property type="match status" value="1"/>
</dbReference>
<keyword evidence="8 11" id="KW-0472">Membrane</keyword>
<keyword evidence="5" id="KW-0997">Cell inner membrane</keyword>
<evidence type="ECO:0000313" key="14">
    <source>
        <dbReference type="Proteomes" id="UP000178885"/>
    </source>
</evidence>